<feature type="compositionally biased region" description="Basic residues" evidence="1">
    <location>
        <begin position="107"/>
        <end position="116"/>
    </location>
</feature>
<reference evidence="4" key="1">
    <citation type="journal article" date="2019" name="Int. J. Syst. Evol. Microbiol.">
        <title>The Global Catalogue of Microorganisms (GCM) 10K type strain sequencing project: providing services to taxonomists for standard genome sequencing and annotation.</title>
        <authorList>
            <consortium name="The Broad Institute Genomics Platform"/>
            <consortium name="The Broad Institute Genome Sequencing Center for Infectious Disease"/>
            <person name="Wu L."/>
            <person name="Ma J."/>
        </authorList>
    </citation>
    <scope>NUCLEOTIDE SEQUENCE [LARGE SCALE GENOMIC DNA]</scope>
    <source>
        <strain evidence="4">DT43</strain>
    </source>
</reference>
<dbReference type="InterPro" id="IPR034154">
    <property type="entry name" value="TOPRIM_DnaG/twinkle"/>
</dbReference>
<evidence type="ECO:0000256" key="1">
    <source>
        <dbReference type="SAM" id="MobiDB-lite"/>
    </source>
</evidence>
<evidence type="ECO:0000259" key="2">
    <source>
        <dbReference type="Pfam" id="PF13362"/>
    </source>
</evidence>
<feature type="region of interest" description="Disordered" evidence="1">
    <location>
        <begin position="82"/>
        <end position="121"/>
    </location>
</feature>
<protein>
    <submittedName>
        <fullName evidence="3">Toprim domain-containing protein</fullName>
    </submittedName>
</protein>
<dbReference type="Pfam" id="PF13362">
    <property type="entry name" value="Toprim_3"/>
    <property type="match status" value="1"/>
</dbReference>
<organism evidence="3 4">
    <name type="scientific">Streptomyces xiangluensis</name>
    <dbReference type="NCBI Taxonomy" id="2665720"/>
    <lineage>
        <taxon>Bacteria</taxon>
        <taxon>Bacillati</taxon>
        <taxon>Actinomycetota</taxon>
        <taxon>Actinomycetes</taxon>
        <taxon>Kitasatosporales</taxon>
        <taxon>Streptomycetaceae</taxon>
        <taxon>Streptomyces</taxon>
    </lineage>
</organism>
<dbReference type="Proteomes" id="UP001596012">
    <property type="component" value="Unassembled WGS sequence"/>
</dbReference>
<name>A0ABV8YN37_9ACTN</name>
<evidence type="ECO:0000313" key="3">
    <source>
        <dbReference type="EMBL" id="MFC4466708.1"/>
    </source>
</evidence>
<dbReference type="CDD" id="cd01029">
    <property type="entry name" value="TOPRIM_primases"/>
    <property type="match status" value="1"/>
</dbReference>
<evidence type="ECO:0000313" key="4">
    <source>
        <dbReference type="Proteomes" id="UP001596012"/>
    </source>
</evidence>
<keyword evidence="4" id="KW-1185">Reference proteome</keyword>
<feature type="domain" description="Toprim" evidence="2">
    <location>
        <begin position="185"/>
        <end position="274"/>
    </location>
</feature>
<sequence>MTTVAYTAIDRLRDVLRDLGEPTRMDRGDSFRTRGLCHSGDRPDTVSVRRVPGKVDIRCHKCDGDDQYLTAIGWTVADLYDEPRERGQGPSTSPPRPRPKPPPQKTSRARTKAKRPLRGETASYPYCDENGVLLFEVVRIEVPGQYKDFRQISADGYYGTSGIRRVLYRLPDVVKAAQAGGLVTIVEGEKDVETLVAMGVTATTMPGGSGMGWTDEYTESLKGAAEVIVVADRDAKGREHAEKVADSLERHGFAYRVLESDRAKDVTDHVAAGGTLDDLVSVDAPSERTDDQAEIPPTQLPLEFWNSRESLKSIRRLAHSKLLPADTTLGAIMARVSGAIPHTFTAESPMGRASLNLPVAMIGGPSAGKSQSARAARDAFPTPARLADRDALPIGSGEGLTEIFMGTVDQATGELHQKGPYKGDPVMTQVRKQIHHNAFVYVDEGKSIGDIEERSGSTLAETIRRAAMGEALGQTNATQERKRYVAPMSYAMGVLVGLQPSIATTLLKDSGTGTPQRFLWLWARDVTIPDEVVEHPGTITVPGLNASYDDDSPVAFRVPDEVAAEMRRKRLHAVRSGGIDDDELNGHEPVMKMKFAALLAIIDGRFHMTLDDWHLAGTLWTTSCAVRDDLVGLARREAAAARRAAEDAEIELATRKGDALDKAEMRREARLRLVLEHLASAGGRMSRTDLIRKFNSRYRKELPDVIERGVAKRVLRTVEEEGDWWVHVIA</sequence>
<dbReference type="SUPFAM" id="SSF56731">
    <property type="entry name" value="DNA primase core"/>
    <property type="match status" value="1"/>
</dbReference>
<accession>A0ABV8YN37</accession>
<comment type="caution">
    <text evidence="3">The sequence shown here is derived from an EMBL/GenBank/DDBJ whole genome shotgun (WGS) entry which is preliminary data.</text>
</comment>
<dbReference type="InterPro" id="IPR006171">
    <property type="entry name" value="TOPRIM_dom"/>
</dbReference>
<gene>
    <name evidence="3" type="ORF">ACFPH6_19610</name>
</gene>
<dbReference type="Gene3D" id="3.40.1360.10">
    <property type="match status" value="1"/>
</dbReference>
<dbReference type="RefSeq" id="WP_386343347.1">
    <property type="nucleotide sequence ID" value="NZ_JBHSFG010000029.1"/>
</dbReference>
<feature type="compositionally biased region" description="Pro residues" evidence="1">
    <location>
        <begin position="92"/>
        <end position="104"/>
    </location>
</feature>
<dbReference type="EMBL" id="JBHSFG010000029">
    <property type="protein sequence ID" value="MFC4466708.1"/>
    <property type="molecule type" value="Genomic_DNA"/>
</dbReference>
<proteinExistence type="predicted"/>